<keyword evidence="5" id="KW-1185">Reference proteome</keyword>
<dbReference type="RefSeq" id="WP_289271160.1">
    <property type="nucleotide sequence ID" value="NZ_OX365700.1"/>
</dbReference>
<dbReference type="PANTHER" id="PTHR23150">
    <property type="entry name" value="SULFATASE MODIFYING FACTOR 1, 2"/>
    <property type="match status" value="1"/>
</dbReference>
<dbReference type="GO" id="GO:0120147">
    <property type="term" value="F:formylglycine-generating oxidase activity"/>
    <property type="evidence" value="ECO:0007669"/>
    <property type="project" value="TreeGrafter"/>
</dbReference>
<dbReference type="Proteomes" id="UP001179121">
    <property type="component" value="Chromosome"/>
</dbReference>
<dbReference type="InterPro" id="IPR005532">
    <property type="entry name" value="SUMF_dom"/>
</dbReference>
<dbReference type="EMBL" id="OX365700">
    <property type="protein sequence ID" value="CAI4033724.1"/>
    <property type="molecule type" value="Genomic_DNA"/>
</dbReference>
<feature type="compositionally biased region" description="Gly residues" evidence="1">
    <location>
        <begin position="26"/>
        <end position="37"/>
    </location>
</feature>
<feature type="signal peptide" evidence="2">
    <location>
        <begin position="1"/>
        <end position="24"/>
    </location>
</feature>
<name>A0AA86TFA8_9BACT</name>
<sequence length="289" mass="32500">MWTRFSVLTLCACSMLWNIGLSGAAGGTSSGQSGGSQTGEITGKDGAPMVLIPAGPFPMGVPPGDRDGGRDEYPRHEVTLDAFYIDKFEVTNGRYIEFVRATNHRIPQHPKDPSRNLWQKNMMPESAADRPVINVDWYDAEAYCKWAGKRLPTEAEWEKAGRGVDDRRFPWGNVEPTAKHLNYNQRWIGEKTLMPVGSYELGKSPYGVYDMAGNVWEWVNDWYDDRYYEKSPAKNPSGPETGSHKVLRSSGWQVETPLVRIFTRVKSDPLIRNESTGFRCAMDAKDAAR</sequence>
<evidence type="ECO:0000313" key="4">
    <source>
        <dbReference type="EMBL" id="CAI4033724.1"/>
    </source>
</evidence>
<accession>A0AA86TFA8</accession>
<organism evidence="4 5">
    <name type="scientific">Nitrospira tepida</name>
    <dbReference type="NCBI Taxonomy" id="2973512"/>
    <lineage>
        <taxon>Bacteria</taxon>
        <taxon>Pseudomonadati</taxon>
        <taxon>Nitrospirota</taxon>
        <taxon>Nitrospiria</taxon>
        <taxon>Nitrospirales</taxon>
        <taxon>Nitrospiraceae</taxon>
        <taxon>Nitrospira</taxon>
    </lineage>
</organism>
<dbReference type="AlphaFoldDB" id="A0AA86TFA8"/>
<feature type="domain" description="Sulfatase-modifying factor enzyme-like" evidence="3">
    <location>
        <begin position="48"/>
        <end position="281"/>
    </location>
</feature>
<dbReference type="InterPro" id="IPR051043">
    <property type="entry name" value="Sulfatase_Mod_Factor_Kinase"/>
</dbReference>
<feature type="region of interest" description="Disordered" evidence="1">
    <location>
        <begin position="26"/>
        <end position="45"/>
    </location>
</feature>
<dbReference type="SUPFAM" id="SSF56436">
    <property type="entry name" value="C-type lectin-like"/>
    <property type="match status" value="1"/>
</dbReference>
<evidence type="ECO:0000313" key="5">
    <source>
        <dbReference type="Proteomes" id="UP001179121"/>
    </source>
</evidence>
<dbReference type="InterPro" id="IPR016187">
    <property type="entry name" value="CTDL_fold"/>
</dbReference>
<dbReference type="Pfam" id="PF03781">
    <property type="entry name" value="FGE-sulfatase"/>
    <property type="match status" value="1"/>
</dbReference>
<evidence type="ECO:0000256" key="2">
    <source>
        <dbReference type="SAM" id="SignalP"/>
    </source>
</evidence>
<keyword evidence="2" id="KW-0732">Signal</keyword>
<reference evidence="4" key="1">
    <citation type="submission" date="2022-10" db="EMBL/GenBank/DDBJ databases">
        <authorList>
            <person name="Koch H."/>
        </authorList>
    </citation>
    <scope>NUCLEOTIDE SEQUENCE</scope>
    <source>
        <strain evidence="4">DNF</strain>
    </source>
</reference>
<protein>
    <submittedName>
        <fullName evidence="4">Formylglycine-generating enzyme family protein</fullName>
    </submittedName>
</protein>
<evidence type="ECO:0000256" key="1">
    <source>
        <dbReference type="SAM" id="MobiDB-lite"/>
    </source>
</evidence>
<dbReference type="KEGG" id="nti:DNFV4_04166"/>
<evidence type="ECO:0000259" key="3">
    <source>
        <dbReference type="Pfam" id="PF03781"/>
    </source>
</evidence>
<feature type="chain" id="PRO_5041717945" evidence="2">
    <location>
        <begin position="25"/>
        <end position="289"/>
    </location>
</feature>
<proteinExistence type="predicted"/>
<dbReference type="InterPro" id="IPR042095">
    <property type="entry name" value="SUMF_sf"/>
</dbReference>
<dbReference type="Gene3D" id="3.90.1580.10">
    <property type="entry name" value="paralog of FGE (formylglycine-generating enzyme)"/>
    <property type="match status" value="1"/>
</dbReference>
<dbReference type="PANTHER" id="PTHR23150:SF19">
    <property type="entry name" value="FORMYLGLYCINE-GENERATING ENZYME"/>
    <property type="match status" value="1"/>
</dbReference>
<gene>
    <name evidence="4" type="ORF">DNFV4_04166</name>
</gene>